<evidence type="ECO:0000256" key="9">
    <source>
        <dbReference type="ARBA" id="ARBA00022741"/>
    </source>
</evidence>
<dbReference type="Proteomes" id="UP000032633">
    <property type="component" value="Chromosome"/>
</dbReference>
<proteinExistence type="inferred from homology"/>
<dbReference type="Pfam" id="PF00696">
    <property type="entry name" value="AA_kinase"/>
    <property type="match status" value="1"/>
</dbReference>
<comment type="pathway">
    <text evidence="2 18">Amino-acid biosynthesis; L-lysine biosynthesis via DAP pathway; (S)-tetrahydrodipicolinate from L-aspartate: step 1/4.</text>
</comment>
<dbReference type="RefSeq" id="WP_045672696.1">
    <property type="nucleotide sequence ID" value="NZ_CP011058.1"/>
</dbReference>
<feature type="binding site" evidence="16">
    <location>
        <position position="184"/>
    </location>
    <ligand>
        <name>ATP</name>
        <dbReference type="ChEBI" id="CHEBI:30616"/>
    </ligand>
</feature>
<dbReference type="GO" id="GO:0009088">
    <property type="term" value="P:threonine biosynthetic process"/>
    <property type="evidence" value="ECO:0007669"/>
    <property type="project" value="UniProtKB-UniPathway"/>
</dbReference>
<dbReference type="InterPro" id="IPR002912">
    <property type="entry name" value="ACT_dom"/>
</dbReference>
<evidence type="ECO:0000313" key="20">
    <source>
        <dbReference type="EMBL" id="AJY77271.1"/>
    </source>
</evidence>
<keyword evidence="8" id="KW-0677">Repeat</keyword>
<dbReference type="InterPro" id="IPR001341">
    <property type="entry name" value="Asp_kinase"/>
</dbReference>
<evidence type="ECO:0000256" key="12">
    <source>
        <dbReference type="ARBA" id="ARBA00022915"/>
    </source>
</evidence>
<feature type="binding site" evidence="16">
    <location>
        <begin position="7"/>
        <end position="10"/>
    </location>
    <ligand>
        <name>ATP</name>
        <dbReference type="ChEBI" id="CHEBI:30616"/>
    </ligand>
</feature>
<evidence type="ECO:0000256" key="11">
    <source>
        <dbReference type="ARBA" id="ARBA00022840"/>
    </source>
</evidence>
<evidence type="ECO:0000256" key="13">
    <source>
        <dbReference type="ARBA" id="ARBA00023154"/>
    </source>
</evidence>
<keyword evidence="7 17" id="KW-0808">Transferase</keyword>
<evidence type="ECO:0000256" key="5">
    <source>
        <dbReference type="ARBA" id="ARBA00010122"/>
    </source>
</evidence>
<feature type="binding site" evidence="16">
    <location>
        <position position="47"/>
    </location>
    <ligand>
        <name>substrate</name>
    </ligand>
</feature>
<dbReference type="InterPro" id="IPR045865">
    <property type="entry name" value="ACT-like_dom_sf"/>
</dbReference>
<keyword evidence="6 18" id="KW-0028">Amino-acid biosynthesis</keyword>
<evidence type="ECO:0000256" key="6">
    <source>
        <dbReference type="ARBA" id="ARBA00022605"/>
    </source>
</evidence>
<dbReference type="CDD" id="cd04261">
    <property type="entry name" value="AAK_AKii-LysC-BS"/>
    <property type="match status" value="1"/>
</dbReference>
<dbReference type="SUPFAM" id="SSF55021">
    <property type="entry name" value="ACT-like"/>
    <property type="match status" value="2"/>
</dbReference>
<dbReference type="HOGENOM" id="CLU_009116_3_2_9"/>
<evidence type="ECO:0000256" key="3">
    <source>
        <dbReference type="ARBA" id="ARBA00004986"/>
    </source>
</evidence>
<comment type="subunit">
    <text evidence="15">Tetramer consisting of 2 isoforms Alpha (catalytic and regulation) and of a homodimer of 2 isoforms Beta (regulation).</text>
</comment>
<name>A0A0D5NPT7_9BACL</name>
<protein>
    <recommendedName>
        <fullName evidence="17">Aspartokinase</fullName>
        <ecNumber evidence="17">2.7.2.4</ecNumber>
    </recommendedName>
</protein>
<feature type="binding site" evidence="16">
    <location>
        <begin position="173"/>
        <end position="174"/>
    </location>
    <ligand>
        <name>ATP</name>
        <dbReference type="ChEBI" id="CHEBI:30616"/>
    </ligand>
</feature>
<dbReference type="PANTHER" id="PTHR21499">
    <property type="entry name" value="ASPARTATE KINASE"/>
    <property type="match status" value="1"/>
</dbReference>
<evidence type="ECO:0000256" key="8">
    <source>
        <dbReference type="ARBA" id="ARBA00022737"/>
    </source>
</evidence>
<dbReference type="GO" id="GO:0009090">
    <property type="term" value="P:homoserine biosynthetic process"/>
    <property type="evidence" value="ECO:0007669"/>
    <property type="project" value="TreeGrafter"/>
</dbReference>
<reference evidence="21" key="2">
    <citation type="submission" date="2015-03" db="EMBL/GenBank/DDBJ databases">
        <title>Genome sequence of Paenibacillus beijingensis strain DSM 24997T.</title>
        <authorList>
            <person name="Kwak Y."/>
            <person name="Shin J.-H."/>
        </authorList>
    </citation>
    <scope>NUCLEOTIDE SEQUENCE [LARGE SCALE GENOMIC DNA]</scope>
    <source>
        <strain evidence="21">DSM 24997</strain>
    </source>
</reference>
<dbReference type="CDD" id="cd04923">
    <property type="entry name" value="ACT_AK-LysC-DapG-like_2"/>
    <property type="match status" value="1"/>
</dbReference>
<dbReference type="EMBL" id="CP011058">
    <property type="protein sequence ID" value="AJY77271.1"/>
    <property type="molecule type" value="Genomic_DNA"/>
</dbReference>
<feature type="binding site" evidence="16">
    <location>
        <position position="179"/>
    </location>
    <ligand>
        <name>ATP</name>
        <dbReference type="ChEBI" id="CHEBI:30616"/>
    </ligand>
</feature>
<keyword evidence="11 16" id="KW-0067">ATP-binding</keyword>
<dbReference type="SUPFAM" id="SSF53633">
    <property type="entry name" value="Carbamate kinase-like"/>
    <property type="match status" value="1"/>
</dbReference>
<evidence type="ECO:0000256" key="4">
    <source>
        <dbReference type="ARBA" id="ARBA00005139"/>
    </source>
</evidence>
<dbReference type="GO" id="GO:0009089">
    <property type="term" value="P:lysine biosynthetic process via diaminopimelate"/>
    <property type="evidence" value="ECO:0007669"/>
    <property type="project" value="UniProtKB-UniPathway"/>
</dbReference>
<dbReference type="PANTHER" id="PTHR21499:SF68">
    <property type="entry name" value="ASPARTOKINASE 2"/>
    <property type="match status" value="1"/>
</dbReference>
<dbReference type="UniPathway" id="UPA00050">
    <property type="reaction ID" value="UER00461"/>
</dbReference>
<feature type="binding site" evidence="16">
    <location>
        <position position="74"/>
    </location>
    <ligand>
        <name>substrate</name>
    </ligand>
</feature>
<keyword evidence="9 16" id="KW-0547">Nucleotide-binding</keyword>
<dbReference type="AlphaFoldDB" id="A0A0D5NPT7"/>
<dbReference type="FunFam" id="3.40.1160.10:FF:000002">
    <property type="entry name" value="Aspartokinase"/>
    <property type="match status" value="1"/>
</dbReference>
<dbReference type="CDD" id="cd04913">
    <property type="entry name" value="ACT_AKii-LysC-BS-like_1"/>
    <property type="match status" value="1"/>
</dbReference>
<dbReference type="NCBIfam" id="NF005154">
    <property type="entry name" value="PRK06635.1-2"/>
    <property type="match status" value="1"/>
</dbReference>
<dbReference type="EC" id="2.7.2.4" evidence="17"/>
<dbReference type="NCBIfam" id="TIGR00656">
    <property type="entry name" value="asp_kin_monofn"/>
    <property type="match status" value="1"/>
</dbReference>
<dbReference type="InterPro" id="IPR041740">
    <property type="entry name" value="AKii-LysC-BS"/>
</dbReference>
<comment type="pathway">
    <text evidence="3 18">Amino-acid biosynthesis; L-methionine biosynthesis via de novo pathway; L-homoserine from L-aspartate: step 1/3.</text>
</comment>
<dbReference type="PIRSF" id="PIRSF000726">
    <property type="entry name" value="Asp_kin"/>
    <property type="match status" value="1"/>
</dbReference>
<sequence length="417" mass="44309">MSLVVMKFGGSSVGTTERMQRVAQRIIEKKEAGNKVVIVVSAMGDTTDDLIDQSKLLNPNPPAREMDMLLTTGEQISVALLSMTIHGLGHQAVSLTGWQAGIRTEDVHAKARITDIKPERIFKALEEGNIVIVAGFQGMTEDGEITTLGRGGSDTTAVALAAAVKADVCEIYTDVDGIYSTDPRVVKNARKLDEISYDEMLELAHLGAAVLHPRAVEYAKHNNVKLVVRSSFTHNEGTSVKEEAVMEQGVVVRGIAFDKNVARISVLGVEDVPGVLAGMFGALAESGIDVDIIVQSGVQGGKADFSFTVSGDDRERAIAVIESIRSKVPYLETTSEANLVKVSIVGAGMVSNPGVAATMFKAISSIGVSIKMVSTSEIKVSCVIDSEPLGDVVRALHTAYGLDTAEQVFVGGPQDRR</sequence>
<dbReference type="Gene3D" id="3.40.1160.10">
    <property type="entry name" value="Acetylglutamate kinase-like"/>
    <property type="match status" value="1"/>
</dbReference>
<evidence type="ECO:0000256" key="2">
    <source>
        <dbReference type="ARBA" id="ARBA00004766"/>
    </source>
</evidence>
<evidence type="ECO:0000256" key="10">
    <source>
        <dbReference type="ARBA" id="ARBA00022777"/>
    </source>
</evidence>
<keyword evidence="13" id="KW-0457">Lysine biosynthesis</keyword>
<keyword evidence="12" id="KW-0220">Diaminopimelate biosynthesis</keyword>
<dbReference type="InterPro" id="IPR018042">
    <property type="entry name" value="Aspartate_kinase_CS"/>
</dbReference>
<evidence type="ECO:0000256" key="17">
    <source>
        <dbReference type="RuleBase" id="RU003448"/>
    </source>
</evidence>
<dbReference type="Pfam" id="PF22468">
    <property type="entry name" value="ACT_9"/>
    <property type="match status" value="1"/>
</dbReference>
<feature type="domain" description="ACT" evidence="19">
    <location>
        <begin position="264"/>
        <end position="347"/>
    </location>
</feature>
<dbReference type="PROSITE" id="PS51671">
    <property type="entry name" value="ACT"/>
    <property type="match status" value="1"/>
</dbReference>
<dbReference type="InterPro" id="IPR005260">
    <property type="entry name" value="Asp_kin_monofn"/>
</dbReference>
<dbReference type="KEGG" id="pbj:VN24_25325"/>
<evidence type="ECO:0000256" key="1">
    <source>
        <dbReference type="ARBA" id="ARBA00003121"/>
    </source>
</evidence>
<comment type="similarity">
    <text evidence="5 17">Belongs to the aspartokinase family.</text>
</comment>
<dbReference type="UniPathway" id="UPA00034">
    <property type="reaction ID" value="UER00015"/>
</dbReference>
<dbReference type="FunFam" id="3.30.2130.10:FF:000001">
    <property type="entry name" value="Bifunctional aspartokinase/homoserine dehydrogenase"/>
    <property type="match status" value="1"/>
</dbReference>
<dbReference type="GO" id="GO:0005524">
    <property type="term" value="F:ATP binding"/>
    <property type="evidence" value="ECO:0007669"/>
    <property type="project" value="UniProtKB-KW"/>
</dbReference>
<evidence type="ECO:0000259" key="19">
    <source>
        <dbReference type="PROSITE" id="PS51671"/>
    </source>
</evidence>
<dbReference type="InterPro" id="IPR054352">
    <property type="entry name" value="ACT_Aspartokinase"/>
</dbReference>
<dbReference type="Gene3D" id="3.30.2130.10">
    <property type="entry name" value="VC0802-like"/>
    <property type="match status" value="1"/>
</dbReference>
<gene>
    <name evidence="20" type="ORF">VN24_25325</name>
</gene>
<organism evidence="20 21">
    <name type="scientific">Paenibacillus beijingensis</name>
    <dbReference type="NCBI Taxonomy" id="1126833"/>
    <lineage>
        <taxon>Bacteria</taxon>
        <taxon>Bacillati</taxon>
        <taxon>Bacillota</taxon>
        <taxon>Bacilli</taxon>
        <taxon>Bacillales</taxon>
        <taxon>Paenibacillaceae</taxon>
        <taxon>Paenibacillus</taxon>
    </lineage>
</organism>
<evidence type="ECO:0000256" key="18">
    <source>
        <dbReference type="RuleBase" id="RU004249"/>
    </source>
</evidence>
<dbReference type="NCBIfam" id="TIGR00657">
    <property type="entry name" value="asp_kinases"/>
    <property type="match status" value="1"/>
</dbReference>
<evidence type="ECO:0000313" key="21">
    <source>
        <dbReference type="Proteomes" id="UP000032633"/>
    </source>
</evidence>
<comment type="function">
    <text evidence="1">Catalyzes the phosphorylation of the beta-carboxyl group of aspartic acid with ATP to yield 4-phospho-L-aspartate, which is involved in the branched biosynthetic pathway leading to the biosynthesis of amino acids threonine, isoleucine and methionine.</text>
</comment>
<evidence type="ECO:0000256" key="7">
    <source>
        <dbReference type="ARBA" id="ARBA00022679"/>
    </source>
</evidence>
<dbReference type="OrthoDB" id="9799110at2"/>
<dbReference type="GO" id="GO:0019877">
    <property type="term" value="P:diaminopimelate biosynthetic process"/>
    <property type="evidence" value="ECO:0007669"/>
    <property type="project" value="UniProtKB-KW"/>
</dbReference>
<dbReference type="STRING" id="1126833.VN24_25325"/>
<dbReference type="InterPro" id="IPR036393">
    <property type="entry name" value="AceGlu_kinase-like_sf"/>
</dbReference>
<evidence type="ECO:0000256" key="16">
    <source>
        <dbReference type="PIRSR" id="PIRSR000726-1"/>
    </source>
</evidence>
<evidence type="ECO:0000256" key="14">
    <source>
        <dbReference type="ARBA" id="ARBA00047872"/>
    </source>
</evidence>
<dbReference type="Pfam" id="PF01842">
    <property type="entry name" value="ACT"/>
    <property type="match status" value="1"/>
</dbReference>
<dbReference type="InterPro" id="IPR001048">
    <property type="entry name" value="Asp/Glu/Uridylate_kinase"/>
</dbReference>
<evidence type="ECO:0000256" key="15">
    <source>
        <dbReference type="ARBA" id="ARBA00063835"/>
    </source>
</evidence>
<dbReference type="GO" id="GO:0005829">
    <property type="term" value="C:cytosol"/>
    <property type="evidence" value="ECO:0007669"/>
    <property type="project" value="TreeGrafter"/>
</dbReference>
<reference evidence="20 21" key="1">
    <citation type="journal article" date="2015" name="J. Biotechnol.">
        <title>Complete genome sequence of Paenibacillus beijingensis 7188(T) (=DSM 24997(T)), a novel rhizobacterium from jujube garden soil.</title>
        <authorList>
            <person name="Kwak Y."/>
            <person name="Shin J.H."/>
        </authorList>
    </citation>
    <scope>NUCLEOTIDE SEQUENCE [LARGE SCALE GENOMIC DNA]</scope>
    <source>
        <strain evidence="20 21">DSM 24997</strain>
    </source>
</reference>
<accession>A0A0D5NPT7</accession>
<dbReference type="NCBIfam" id="NF005155">
    <property type="entry name" value="PRK06635.1-4"/>
    <property type="match status" value="1"/>
</dbReference>
<dbReference type="PATRIC" id="fig|1126833.4.peg.5565"/>
<comment type="catalytic activity">
    <reaction evidence="14 17">
        <text>L-aspartate + ATP = 4-phospho-L-aspartate + ADP</text>
        <dbReference type="Rhea" id="RHEA:23776"/>
        <dbReference type="ChEBI" id="CHEBI:29991"/>
        <dbReference type="ChEBI" id="CHEBI:30616"/>
        <dbReference type="ChEBI" id="CHEBI:57535"/>
        <dbReference type="ChEBI" id="CHEBI:456216"/>
        <dbReference type="EC" id="2.7.2.4"/>
    </reaction>
</comment>
<dbReference type="GO" id="GO:0004072">
    <property type="term" value="F:aspartate kinase activity"/>
    <property type="evidence" value="ECO:0007669"/>
    <property type="project" value="UniProtKB-EC"/>
</dbReference>
<keyword evidence="21" id="KW-1185">Reference proteome</keyword>
<dbReference type="UniPathway" id="UPA00051">
    <property type="reaction ID" value="UER00462"/>
</dbReference>
<comment type="pathway">
    <text evidence="4 18">Amino-acid biosynthesis; L-threonine biosynthesis; L-threonine from L-aspartate: step 1/5.</text>
</comment>
<keyword evidence="10 17" id="KW-0418">Kinase</keyword>
<dbReference type="PROSITE" id="PS00324">
    <property type="entry name" value="ASPARTOKINASE"/>
    <property type="match status" value="1"/>
</dbReference>